<dbReference type="SMART" id="SM00273">
    <property type="entry name" value="ENTH"/>
    <property type="match status" value="1"/>
</dbReference>
<dbReference type="CDD" id="cd16988">
    <property type="entry name" value="ANTH_N_YAP180"/>
    <property type="match status" value="1"/>
</dbReference>
<evidence type="ECO:0000313" key="6">
    <source>
        <dbReference type="Proteomes" id="UP000078561"/>
    </source>
</evidence>
<keyword evidence="6" id="KW-1185">Reference proteome</keyword>
<dbReference type="InterPro" id="IPR014712">
    <property type="entry name" value="ANTH_dom_sf"/>
</dbReference>
<dbReference type="Gene3D" id="1.25.40.90">
    <property type="match status" value="1"/>
</dbReference>
<dbReference type="PROSITE" id="PS50942">
    <property type="entry name" value="ENTH"/>
    <property type="match status" value="1"/>
</dbReference>
<protein>
    <recommendedName>
        <fullName evidence="4">ENTH domain-containing protein</fullName>
    </recommendedName>
</protein>
<dbReference type="STRING" id="4829.A0A163IYB7"/>
<feature type="region of interest" description="Disordered" evidence="3">
    <location>
        <begin position="268"/>
        <end position="288"/>
    </location>
</feature>
<dbReference type="InterPro" id="IPR011417">
    <property type="entry name" value="ANTH_dom"/>
</dbReference>
<dbReference type="PANTHER" id="PTHR22951:SF5">
    <property type="entry name" value="PHOSPHATIDYLINOSITOL-BINDING CLATHRIN ASSEMBLY PROTEIN LAP"/>
    <property type="match status" value="1"/>
</dbReference>
<evidence type="ECO:0000259" key="4">
    <source>
        <dbReference type="PROSITE" id="PS50942"/>
    </source>
</evidence>
<reference evidence="5" key="1">
    <citation type="submission" date="2016-04" db="EMBL/GenBank/DDBJ databases">
        <authorList>
            <person name="Evans L.H."/>
            <person name="Alamgir A."/>
            <person name="Owens N."/>
            <person name="Weber N.D."/>
            <person name="Virtaneva K."/>
            <person name="Barbian K."/>
            <person name="Babar A."/>
            <person name="Rosenke K."/>
        </authorList>
    </citation>
    <scope>NUCLEOTIDE SEQUENCE [LARGE SCALE GENOMIC DNA]</scope>
    <source>
        <strain evidence="5">CBS 101.48</strain>
    </source>
</reference>
<organism evidence="5">
    <name type="scientific">Absidia glauca</name>
    <name type="common">Pin mould</name>
    <dbReference type="NCBI Taxonomy" id="4829"/>
    <lineage>
        <taxon>Eukaryota</taxon>
        <taxon>Fungi</taxon>
        <taxon>Fungi incertae sedis</taxon>
        <taxon>Mucoromycota</taxon>
        <taxon>Mucoromycotina</taxon>
        <taxon>Mucoromycetes</taxon>
        <taxon>Mucorales</taxon>
        <taxon>Cunninghamellaceae</taxon>
        <taxon>Absidia</taxon>
    </lineage>
</organism>
<proteinExistence type="predicted"/>
<dbReference type="GO" id="GO:0048268">
    <property type="term" value="P:clathrin coat assembly"/>
    <property type="evidence" value="ECO:0007669"/>
    <property type="project" value="InterPro"/>
</dbReference>
<dbReference type="GO" id="GO:0072583">
    <property type="term" value="P:clathrin-dependent endocytosis"/>
    <property type="evidence" value="ECO:0007669"/>
    <property type="project" value="InterPro"/>
</dbReference>
<dbReference type="SUPFAM" id="SSF48464">
    <property type="entry name" value="ENTH/VHS domain"/>
    <property type="match status" value="1"/>
</dbReference>
<feature type="domain" description="ENTH" evidence="4">
    <location>
        <begin position="1"/>
        <end position="123"/>
    </location>
</feature>
<dbReference type="AlphaFoldDB" id="A0A163IYB7"/>
<accession>A0A163IYB7</accession>
<dbReference type="GO" id="GO:0032050">
    <property type="term" value="F:clathrin heavy chain binding"/>
    <property type="evidence" value="ECO:0007669"/>
    <property type="project" value="TreeGrafter"/>
</dbReference>
<dbReference type="Pfam" id="PF07651">
    <property type="entry name" value="ANTH"/>
    <property type="match status" value="1"/>
</dbReference>
<gene>
    <name evidence="5" type="primary">ABSGL_01431.1 scaffold 1580</name>
</gene>
<feature type="region of interest" description="Disordered" evidence="3">
    <location>
        <begin position="390"/>
        <end position="422"/>
    </location>
</feature>
<dbReference type="OMA" id="KTRCEEY"/>
<comment type="subcellular location">
    <subcellularLocation>
        <location evidence="1">Cytoplasm</location>
    </subcellularLocation>
</comment>
<name>A0A163IYB7_ABSGL</name>
<dbReference type="OrthoDB" id="44015at2759"/>
<dbReference type="InterPro" id="IPR045192">
    <property type="entry name" value="AP180-like"/>
</dbReference>
<keyword evidence="2" id="KW-0963">Cytoplasm</keyword>
<dbReference type="GO" id="GO:0000149">
    <property type="term" value="F:SNARE binding"/>
    <property type="evidence" value="ECO:0007669"/>
    <property type="project" value="TreeGrafter"/>
</dbReference>
<dbReference type="InterPro" id="IPR013809">
    <property type="entry name" value="ENTH"/>
</dbReference>
<dbReference type="Gene3D" id="1.20.58.150">
    <property type="entry name" value="ANTH domain"/>
    <property type="match status" value="1"/>
</dbReference>
<dbReference type="GO" id="GO:0005545">
    <property type="term" value="F:1-phosphatidylinositol binding"/>
    <property type="evidence" value="ECO:0007669"/>
    <property type="project" value="InterPro"/>
</dbReference>
<evidence type="ECO:0000256" key="3">
    <source>
        <dbReference type="SAM" id="MobiDB-lite"/>
    </source>
</evidence>
<dbReference type="InterPro" id="IPR008942">
    <property type="entry name" value="ENTH_VHS"/>
</dbReference>
<dbReference type="Proteomes" id="UP000078561">
    <property type="component" value="Unassembled WGS sequence"/>
</dbReference>
<dbReference type="InParanoid" id="A0A163IYB7"/>
<dbReference type="PANTHER" id="PTHR22951">
    <property type="entry name" value="CLATHRIN ASSEMBLY PROTEIN"/>
    <property type="match status" value="1"/>
</dbReference>
<evidence type="ECO:0000313" key="5">
    <source>
        <dbReference type="EMBL" id="SAL96063.1"/>
    </source>
</evidence>
<evidence type="ECO:0000256" key="2">
    <source>
        <dbReference type="ARBA" id="ARBA00022490"/>
    </source>
</evidence>
<dbReference type="GO" id="GO:0030136">
    <property type="term" value="C:clathrin-coated vesicle"/>
    <property type="evidence" value="ECO:0007669"/>
    <property type="project" value="InterPro"/>
</dbReference>
<dbReference type="GO" id="GO:0006900">
    <property type="term" value="P:vesicle budding from membrane"/>
    <property type="evidence" value="ECO:0007669"/>
    <property type="project" value="TreeGrafter"/>
</dbReference>
<dbReference type="EMBL" id="LT550653">
    <property type="protein sequence ID" value="SAL96063.1"/>
    <property type="molecule type" value="Genomic_DNA"/>
</dbReference>
<dbReference type="GO" id="GO:0005546">
    <property type="term" value="F:phosphatidylinositol-4,5-bisphosphate binding"/>
    <property type="evidence" value="ECO:0007669"/>
    <property type="project" value="TreeGrafter"/>
</dbReference>
<dbReference type="FunFam" id="1.20.58.150:FF:000004">
    <property type="entry name" value="ENTH domain protein"/>
    <property type="match status" value="1"/>
</dbReference>
<evidence type="ECO:0000256" key="1">
    <source>
        <dbReference type="ARBA" id="ARBA00004496"/>
    </source>
</evidence>
<sequence length="422" mass="47765">METAVRKATRQDYNPPKQKHLSALVSLTFHNPAIIGEMLDLLERRHRENSWIMSFKVLVILHVLMRQGNGDRTIAYMEGHPACLDTTRLREKSSGVIHIQNIYLYTAYLQQKVEAYRELRVDYIKNTMASKVGRLRRLSIKDGLLKETMVLQKQVSALLKCKFVLDDVDNTISLFAFRLVVEDLLILFQAVNEGVVNILEHYFAMSKSDAQISLEIYKRFAKQTEEVTHFLDRARKFQHEMYISIPAAKHAPLSLAAALEEYLTDLKDQPPQQSKSLDTLPKSTPLEPEQPKELIDFFASLETDQTLSPAATPPPQPSLHNPFRNTVMPQTFIPADLNALPQQQQLLPPPLVVTTTSTPLPTNANPFRTNPPQQQPMMNTPSLGFAATPNPFMSPDPRLANGMNPYGMPPQQQQPWGSSSVF</sequence>
<dbReference type="GO" id="GO:0005905">
    <property type="term" value="C:clathrin-coated pit"/>
    <property type="evidence" value="ECO:0007669"/>
    <property type="project" value="TreeGrafter"/>
</dbReference>
<dbReference type="SUPFAM" id="SSF89009">
    <property type="entry name" value="GAT-like domain"/>
    <property type="match status" value="1"/>
</dbReference>